<dbReference type="OrthoDB" id="9805617at2"/>
<dbReference type="Pfam" id="PF00271">
    <property type="entry name" value="Helicase_C"/>
    <property type="match status" value="1"/>
</dbReference>
<dbReference type="InterPro" id="IPR010222">
    <property type="entry name" value="RNA_helicase_HrpA"/>
</dbReference>
<evidence type="ECO:0000256" key="2">
    <source>
        <dbReference type="ARBA" id="ARBA00022801"/>
    </source>
</evidence>
<dbReference type="FunFam" id="1.20.120.1080:FF:000005">
    <property type="entry name" value="ATP-dependent helicase HrpA"/>
    <property type="match status" value="1"/>
</dbReference>
<dbReference type="GO" id="GO:0003723">
    <property type="term" value="F:RNA binding"/>
    <property type="evidence" value="ECO:0007669"/>
    <property type="project" value="TreeGrafter"/>
</dbReference>
<dbReference type="EC" id="3.6.4.13" evidence="8"/>
<keyword evidence="2 8" id="KW-0378">Hydrolase</keyword>
<dbReference type="InterPro" id="IPR007502">
    <property type="entry name" value="Helicase-assoc_dom"/>
</dbReference>
<keyword evidence="9" id="KW-1185">Reference proteome</keyword>
<dbReference type="PROSITE" id="PS51194">
    <property type="entry name" value="HELICASE_CTER"/>
    <property type="match status" value="1"/>
</dbReference>
<evidence type="ECO:0000256" key="1">
    <source>
        <dbReference type="ARBA" id="ARBA00022741"/>
    </source>
</evidence>
<dbReference type="InterPro" id="IPR027417">
    <property type="entry name" value="P-loop_NTPase"/>
</dbReference>
<evidence type="ECO:0000259" key="6">
    <source>
        <dbReference type="PROSITE" id="PS51192"/>
    </source>
</evidence>
<dbReference type="GO" id="GO:0016787">
    <property type="term" value="F:hydrolase activity"/>
    <property type="evidence" value="ECO:0007669"/>
    <property type="project" value="UniProtKB-KW"/>
</dbReference>
<dbReference type="PANTHER" id="PTHR18934">
    <property type="entry name" value="ATP-DEPENDENT RNA HELICASE"/>
    <property type="match status" value="1"/>
</dbReference>
<dbReference type="NCBIfam" id="TIGR01967">
    <property type="entry name" value="DEAH_box_HrpA"/>
    <property type="match status" value="1"/>
</dbReference>
<evidence type="ECO:0000256" key="4">
    <source>
        <dbReference type="ARBA" id="ARBA00022840"/>
    </source>
</evidence>
<dbReference type="GO" id="GO:0003724">
    <property type="term" value="F:RNA helicase activity"/>
    <property type="evidence" value="ECO:0007669"/>
    <property type="project" value="UniProtKB-EC"/>
</dbReference>
<dbReference type="Pfam" id="PF07717">
    <property type="entry name" value="OB_NTP_bind"/>
    <property type="match status" value="1"/>
</dbReference>
<dbReference type="InterPro" id="IPR011709">
    <property type="entry name" value="DEAD-box_helicase_OB_fold"/>
</dbReference>
<dbReference type="SMART" id="SM00382">
    <property type="entry name" value="AAA"/>
    <property type="match status" value="1"/>
</dbReference>
<feature type="region of interest" description="Disordered" evidence="5">
    <location>
        <begin position="272"/>
        <end position="316"/>
    </location>
</feature>
<keyword evidence="3 8" id="KW-0347">Helicase</keyword>
<reference evidence="8 9" key="1">
    <citation type="submission" date="2019-07" db="EMBL/GenBank/DDBJ databases">
        <title>Quadrisphaera sp. strain DD2A genome sequencing and assembly.</title>
        <authorList>
            <person name="Kim I."/>
        </authorList>
    </citation>
    <scope>NUCLEOTIDE SEQUENCE [LARGE SCALE GENOMIC DNA]</scope>
    <source>
        <strain evidence="8 9">DD2A</strain>
    </source>
</reference>
<dbReference type="PROSITE" id="PS51192">
    <property type="entry name" value="HELICASE_ATP_BIND_1"/>
    <property type="match status" value="1"/>
</dbReference>
<keyword evidence="1" id="KW-0547">Nucleotide-binding</keyword>
<dbReference type="Pfam" id="PF11898">
    <property type="entry name" value="DUF3418"/>
    <property type="match status" value="1"/>
</dbReference>
<dbReference type="SMART" id="SM00847">
    <property type="entry name" value="HA2"/>
    <property type="match status" value="1"/>
</dbReference>
<dbReference type="InterPro" id="IPR003593">
    <property type="entry name" value="AAA+_ATPase"/>
</dbReference>
<dbReference type="Proteomes" id="UP000321234">
    <property type="component" value="Unassembled WGS sequence"/>
</dbReference>
<feature type="domain" description="Helicase C-terminal" evidence="7">
    <location>
        <begin position="317"/>
        <end position="502"/>
    </location>
</feature>
<dbReference type="Pfam" id="PF21010">
    <property type="entry name" value="HA2_C"/>
    <property type="match status" value="1"/>
</dbReference>
<dbReference type="CDD" id="cd18791">
    <property type="entry name" value="SF2_C_RHA"/>
    <property type="match status" value="1"/>
</dbReference>
<comment type="caution">
    <text evidence="8">The sequence shown here is derived from an EMBL/GenBank/DDBJ whole genome shotgun (WGS) entry which is preliminary data.</text>
</comment>
<feature type="compositionally biased region" description="Acidic residues" evidence="5">
    <location>
        <begin position="275"/>
        <end position="297"/>
    </location>
</feature>
<dbReference type="EMBL" id="VKAC01000004">
    <property type="protein sequence ID" value="TXR56734.1"/>
    <property type="molecule type" value="Genomic_DNA"/>
</dbReference>
<protein>
    <submittedName>
        <fullName evidence="8">ATP-dependent RNA helicase HrpA</fullName>
        <ecNumber evidence="8">3.6.4.13</ecNumber>
    </submittedName>
</protein>
<evidence type="ECO:0000256" key="5">
    <source>
        <dbReference type="SAM" id="MobiDB-lite"/>
    </source>
</evidence>
<dbReference type="SMART" id="SM00490">
    <property type="entry name" value="HELICc"/>
    <property type="match status" value="1"/>
</dbReference>
<dbReference type="SMART" id="SM00487">
    <property type="entry name" value="DEXDc"/>
    <property type="match status" value="1"/>
</dbReference>
<accession>A0A5C8ZGS0</accession>
<dbReference type="PANTHER" id="PTHR18934:SF99">
    <property type="entry name" value="ATP-DEPENDENT RNA HELICASE DHX37-RELATED"/>
    <property type="match status" value="1"/>
</dbReference>
<organism evidence="8 9">
    <name type="scientific">Quadrisphaera setariae</name>
    <dbReference type="NCBI Taxonomy" id="2593304"/>
    <lineage>
        <taxon>Bacteria</taxon>
        <taxon>Bacillati</taxon>
        <taxon>Actinomycetota</taxon>
        <taxon>Actinomycetes</taxon>
        <taxon>Kineosporiales</taxon>
        <taxon>Kineosporiaceae</taxon>
        <taxon>Quadrisphaera</taxon>
    </lineage>
</organism>
<dbReference type="Gene3D" id="1.20.120.1080">
    <property type="match status" value="1"/>
</dbReference>
<dbReference type="Gene3D" id="3.40.50.300">
    <property type="entry name" value="P-loop containing nucleotide triphosphate hydrolases"/>
    <property type="match status" value="2"/>
</dbReference>
<name>A0A5C8ZGS0_9ACTN</name>
<proteinExistence type="predicted"/>
<keyword evidence="4" id="KW-0067">ATP-binding</keyword>
<dbReference type="InterPro" id="IPR024590">
    <property type="entry name" value="HrpA_C"/>
</dbReference>
<dbReference type="InterPro" id="IPR001650">
    <property type="entry name" value="Helicase_C-like"/>
</dbReference>
<evidence type="ECO:0000313" key="8">
    <source>
        <dbReference type="EMBL" id="TXR56734.1"/>
    </source>
</evidence>
<dbReference type="SUPFAM" id="SSF52540">
    <property type="entry name" value="P-loop containing nucleoside triphosphate hydrolases"/>
    <property type="match status" value="1"/>
</dbReference>
<sequence>MTTTTAGPDPDVLRSGLVATTLRDERRLGRRLDGAERAKGPRRAQQLAEVAEQVVAAQGRLASRAASADALVGSLTYPDLPVSARRDDIAAAIAGHQVVVVAGETGSGKTTQLPKICLELGRGVRGLVGHTQPRRIAARAVAERVADELGGEVGGAVGYAVRFTDEVGPDSLVKLMTDGILLAEVQRDPDLLAYDTIIIDEAHERSLTIDFLLGYLHRLLPRRPDLKVVITSATIDPQRFADHFSTVAGEVPVVEVSGRTFPVEVRYRPLSLDETPLDDDAADDGSDDDGESLEADPDDARRGGGASGSADRDQTEGVVDAVAELTALGDGDVLVFLSGERDIRDTADALTAAIERGEVPGLRPAGSGGAGATEVLPLFGRLSAADQHRVFSKPGAGTSRRIVLATNVAETSLTVPGIRYVVDTGTARISRYSARTKVQRLPIEPVSQASAAQRSGRCGRVADGVAIRLYSERDFESRPRFTQPEVQRTSLASVILQMASLGLGAVEDFPFLDAPDRRQVRDGLALLHELGAIDTATPEGNPRLTEVGKRLAQVPADPRFARMLLQADREGVVPELLVLVASLSVQDVRERPLENADAARESHRRFADEHSDFVSTLNLWKHLTEQAAERSSSSFRRMCKAEFLHHLRIREWQDVHAQLRRVLRGLGVSTPSGAESARVRTGEELEPVRAQVHAALLAGLLTQVGSKDLRAEEKNGQARGGRDGGRDGACEVRRRGPAEYVGARGTRFAIAPGSVLAKRSPSWVVAAELVETSRLWARVVARVDPEQVEALAEHLVVRSHSEPRWSKQRGAAVATERVTLYGLPLVAGRTVPLARLDPVAARDLFIRHALVGGEWDARGAAVAFVDANAAVARDVEELQARTRRRDLRVDDEALVAFYDARLPADATSARAFEAWWRRERRTRPDLLTLTVADLTTGEADVEDAPTSWSSGSFDLSLSYRFDPHAADDGVTVHVPLAVLAQVPETGLDWGVPAWRTELVTALLRALPKPVRVQLVPVPDTAREVAAALPDVPPPGVRLVEAVGEVLRARRGVVVPAEAWDAARLAETAPHLLPTYALEDADGRVVATGKDLAALRERTAGAQRAAVVQAVTAGARASGQQLEHEALTSWPAGLVLAEQVETAAPDGRPVVGFPSLVVERWSAGSKGAAKGKEGGERRIAVRVLATEAEARAAHPRGVARLARLVLANPTKSLLDGLGTPGRLALARSPHGTVEALLADCADAAVDHLVGARAPGGGLGVRDADAFDALLRAVRPDLLATTQQVLGLVQRVLKSARDVEHVLDRTPASLPLIASLADVRAQLGVLVHAGFVAEAGLERLPDVQRYLRALLRRLEVLGGAGAAQAAQRDRDRTGVVQRLEADLDRAVAALPSARRDAAEVRAVRWQLQELRVSLFAQTVGASGPVSEKRVSAAITALR</sequence>
<evidence type="ECO:0000313" key="9">
    <source>
        <dbReference type="Proteomes" id="UP000321234"/>
    </source>
</evidence>
<dbReference type="GO" id="GO:0005524">
    <property type="term" value="F:ATP binding"/>
    <property type="evidence" value="ECO:0007669"/>
    <property type="project" value="UniProtKB-KW"/>
</dbReference>
<evidence type="ECO:0000259" key="7">
    <source>
        <dbReference type="PROSITE" id="PS51194"/>
    </source>
</evidence>
<dbReference type="RefSeq" id="WP_147925863.1">
    <property type="nucleotide sequence ID" value="NZ_VKAC01000004.1"/>
</dbReference>
<evidence type="ECO:0000256" key="3">
    <source>
        <dbReference type="ARBA" id="ARBA00022806"/>
    </source>
</evidence>
<gene>
    <name evidence="8" type="primary">hrpA</name>
    <name evidence="8" type="ORF">FMM08_08315</name>
</gene>
<feature type="domain" description="Helicase ATP-binding" evidence="6">
    <location>
        <begin position="90"/>
        <end position="253"/>
    </location>
</feature>
<dbReference type="InterPro" id="IPR014001">
    <property type="entry name" value="Helicase_ATP-bd"/>
</dbReference>